<dbReference type="AlphaFoldDB" id="A0A8S1UCM4"/>
<dbReference type="Proteomes" id="UP000683925">
    <property type="component" value="Unassembled WGS sequence"/>
</dbReference>
<name>A0A8S1UCM4_PAROT</name>
<accession>A0A8S1UCM4</accession>
<evidence type="ECO:0000313" key="1">
    <source>
        <dbReference type="EMBL" id="CAD8162610.1"/>
    </source>
</evidence>
<comment type="caution">
    <text evidence="1">The sequence shown here is derived from an EMBL/GenBank/DDBJ whole genome shotgun (WGS) entry which is preliminary data.</text>
</comment>
<organism evidence="1 2">
    <name type="scientific">Paramecium octaurelia</name>
    <dbReference type="NCBI Taxonomy" id="43137"/>
    <lineage>
        <taxon>Eukaryota</taxon>
        <taxon>Sar</taxon>
        <taxon>Alveolata</taxon>
        <taxon>Ciliophora</taxon>
        <taxon>Intramacronucleata</taxon>
        <taxon>Oligohymenophorea</taxon>
        <taxon>Peniculida</taxon>
        <taxon>Parameciidae</taxon>
        <taxon>Paramecium</taxon>
    </lineage>
</organism>
<sequence length="75" mass="9194">MRKITQFDQFQQNQQIIISLQRSIQNRILLFELSLRSRLMKAQKNKILTNLFLIMSYDTQRVSYSLDFFDKMFIR</sequence>
<reference evidence="1" key="1">
    <citation type="submission" date="2021-01" db="EMBL/GenBank/DDBJ databases">
        <authorList>
            <consortium name="Genoscope - CEA"/>
            <person name="William W."/>
        </authorList>
    </citation>
    <scope>NUCLEOTIDE SEQUENCE</scope>
</reference>
<evidence type="ECO:0000313" key="2">
    <source>
        <dbReference type="Proteomes" id="UP000683925"/>
    </source>
</evidence>
<gene>
    <name evidence="1" type="ORF">POCTA_138.1.T0420034</name>
</gene>
<protein>
    <submittedName>
        <fullName evidence="1">Uncharacterized protein</fullName>
    </submittedName>
</protein>
<keyword evidence="2" id="KW-1185">Reference proteome</keyword>
<dbReference type="EMBL" id="CAJJDP010000042">
    <property type="protein sequence ID" value="CAD8162610.1"/>
    <property type="molecule type" value="Genomic_DNA"/>
</dbReference>
<proteinExistence type="predicted"/>